<evidence type="ECO:0000313" key="2">
    <source>
        <dbReference type="EMBL" id="SBT74235.1"/>
    </source>
</evidence>
<dbReference type="InterPro" id="IPR008780">
    <property type="entry name" value="Plasmodium_Vir"/>
</dbReference>
<dbReference type="VEuPathDB" id="PlasmoDB:PocGH01_00160600"/>
<sequence length="347" mass="41127">MKLEVYEKFCRLQQFIDRLDKVDNLHLLFSDLSLKSVTPSQKGIIDKVYSMLHRNYSILASYPSDIKPDCCRYLNYWLDAQKEKHVTVKKDIDSNLWYIIEKLWDDLERANIPPHCERKPYEKSSEKTKKKMDLMVYCVKRDFLKNRCKLTINNSYQHFCTVLPQYIEKYYSKFSTENECINNKNDGGDYEFHYSNNCSLYDISNTFPDYRIEGGTISEIPSSRNPFPYCESTQKVTRNFKERSEQDPVPLLVEPPSSSPAFWNSVIYTGLTFFAIFFSFIFLYKVRTNPFHTFLGSLLRSFIMKKAKINRYNDEQGEKEFLEHSSNSIEDNSENSQYNFSYHSLQN</sequence>
<keyword evidence="1" id="KW-0472">Membrane</keyword>
<accession>A0A1C3KJX8</accession>
<dbReference type="Proteomes" id="UP000243200">
    <property type="component" value="Unassembled WGS sequence"/>
</dbReference>
<dbReference type="EMBL" id="FLRJ01000662">
    <property type="protein sequence ID" value="SBT74235.1"/>
    <property type="molecule type" value="Genomic_DNA"/>
</dbReference>
<dbReference type="VEuPathDB" id="PlasmoDB:POWCR01_000195600"/>
<name>A0A1C3KJX8_PLAOA</name>
<keyword evidence="1" id="KW-0812">Transmembrane</keyword>
<dbReference type="Pfam" id="PF05795">
    <property type="entry name" value="Plasmodium_Vir"/>
    <property type="match status" value="1"/>
</dbReference>
<gene>
    <name evidence="2" type="primary">PowCR01_000195600</name>
    <name evidence="2" type="ORF">POWCR01_000195600</name>
</gene>
<evidence type="ECO:0000256" key="1">
    <source>
        <dbReference type="SAM" id="Phobius"/>
    </source>
</evidence>
<dbReference type="AlphaFoldDB" id="A0A1C3KJX8"/>
<organism evidence="2 3">
    <name type="scientific">Plasmodium ovale</name>
    <name type="common">malaria parasite P. ovale</name>
    <dbReference type="NCBI Taxonomy" id="36330"/>
    <lineage>
        <taxon>Eukaryota</taxon>
        <taxon>Sar</taxon>
        <taxon>Alveolata</taxon>
        <taxon>Apicomplexa</taxon>
        <taxon>Aconoidasida</taxon>
        <taxon>Haemosporida</taxon>
        <taxon>Plasmodiidae</taxon>
        <taxon>Plasmodium</taxon>
        <taxon>Plasmodium (Plasmodium)</taxon>
    </lineage>
</organism>
<evidence type="ECO:0000313" key="3">
    <source>
        <dbReference type="Proteomes" id="UP000243200"/>
    </source>
</evidence>
<proteinExistence type="predicted"/>
<protein>
    <submittedName>
        <fullName evidence="2">PIR protein</fullName>
    </submittedName>
</protein>
<keyword evidence="1" id="KW-1133">Transmembrane helix</keyword>
<reference evidence="2 3" key="1">
    <citation type="submission" date="2016-06" db="EMBL/GenBank/DDBJ databases">
        <authorList>
            <consortium name="Pathogen Informatics"/>
        </authorList>
    </citation>
    <scope>NUCLEOTIDE SEQUENCE [LARGE SCALE GENOMIC DNA]</scope>
</reference>
<dbReference type="OrthoDB" id="10313110at2759"/>
<feature type="transmembrane region" description="Helical" evidence="1">
    <location>
        <begin position="261"/>
        <end position="284"/>
    </location>
</feature>